<evidence type="ECO:0000313" key="1">
    <source>
        <dbReference type="EMBL" id="TCC10203.1"/>
    </source>
</evidence>
<comment type="caution">
    <text evidence="1">The sequence shown here is derived from an EMBL/GenBank/DDBJ whole genome shotgun (WGS) entry which is preliminary data.</text>
</comment>
<dbReference type="Proteomes" id="UP000292346">
    <property type="component" value="Unassembled WGS sequence"/>
</dbReference>
<dbReference type="OrthoDB" id="4548523at2"/>
<dbReference type="RefSeq" id="WP_131334620.1">
    <property type="nucleotide sequence ID" value="NZ_SJJZ01000001.1"/>
</dbReference>
<reference evidence="1 2" key="1">
    <citation type="submission" date="2019-02" db="EMBL/GenBank/DDBJ databases">
        <title>Kribbella capetownensis sp. nov. and Kribbella speibonae sp. nov., isolated from soil.</title>
        <authorList>
            <person name="Curtis S.M."/>
            <person name="Norton I."/>
            <person name="Everest G.J."/>
            <person name="Meyers P.R."/>
        </authorList>
    </citation>
    <scope>NUCLEOTIDE SEQUENCE [LARGE SCALE GENOMIC DNA]</scope>
    <source>
        <strain evidence="1 2">KCTC 29219</strain>
    </source>
</reference>
<dbReference type="InterPro" id="IPR007061">
    <property type="entry name" value="MST-like"/>
</dbReference>
<dbReference type="Pfam" id="PF04978">
    <property type="entry name" value="MST"/>
    <property type="match status" value="1"/>
</dbReference>
<keyword evidence="2" id="KW-1185">Reference proteome</keyword>
<proteinExistence type="predicted"/>
<name>A0A4R0HIC2_9ACTN</name>
<sequence length="181" mass="19704">MDNAPLTEPPVAGPEADTLLGALERNRRTFAWKCGGLDSAGLNKQHPPSTVTLGGLLKHLALVEDEYFTRRLLGKELGAPWDSVDWDADPDWEWHSAPDDSPEELMDLWQAAVARSRAAVAEVLANGGVDQLAQYKGRNGDSPSLRYILVDLIEEYARHTGHADLIRESIDGLTGEGVPAP</sequence>
<evidence type="ECO:0000313" key="2">
    <source>
        <dbReference type="Proteomes" id="UP000292346"/>
    </source>
</evidence>
<organism evidence="1 2">
    <name type="scientific">Kribbella soli</name>
    <dbReference type="NCBI Taxonomy" id="1124743"/>
    <lineage>
        <taxon>Bacteria</taxon>
        <taxon>Bacillati</taxon>
        <taxon>Actinomycetota</taxon>
        <taxon>Actinomycetes</taxon>
        <taxon>Propionibacteriales</taxon>
        <taxon>Kribbellaceae</taxon>
        <taxon>Kribbella</taxon>
    </lineage>
</organism>
<dbReference type="Gene3D" id="1.20.120.450">
    <property type="entry name" value="dinb family like domain"/>
    <property type="match status" value="1"/>
</dbReference>
<accession>A0A4R0HIC2</accession>
<dbReference type="InterPro" id="IPR034660">
    <property type="entry name" value="DinB/YfiT-like"/>
</dbReference>
<gene>
    <name evidence="1" type="ORF">E0H45_02415</name>
</gene>
<dbReference type="EMBL" id="SJJZ01000001">
    <property type="protein sequence ID" value="TCC10203.1"/>
    <property type="molecule type" value="Genomic_DNA"/>
</dbReference>
<protein>
    <submittedName>
        <fullName evidence="1">DUF664 domain-containing protein</fullName>
    </submittedName>
</protein>
<dbReference type="SUPFAM" id="SSF109854">
    <property type="entry name" value="DinB/YfiT-like putative metalloenzymes"/>
    <property type="match status" value="1"/>
</dbReference>
<dbReference type="AlphaFoldDB" id="A0A4R0HIC2"/>